<dbReference type="Proteomes" id="UP001239111">
    <property type="component" value="Chromosome 4"/>
</dbReference>
<organism evidence="1 2">
    <name type="scientific">Eretmocerus hayati</name>
    <dbReference type="NCBI Taxonomy" id="131215"/>
    <lineage>
        <taxon>Eukaryota</taxon>
        <taxon>Metazoa</taxon>
        <taxon>Ecdysozoa</taxon>
        <taxon>Arthropoda</taxon>
        <taxon>Hexapoda</taxon>
        <taxon>Insecta</taxon>
        <taxon>Pterygota</taxon>
        <taxon>Neoptera</taxon>
        <taxon>Endopterygota</taxon>
        <taxon>Hymenoptera</taxon>
        <taxon>Apocrita</taxon>
        <taxon>Proctotrupomorpha</taxon>
        <taxon>Chalcidoidea</taxon>
        <taxon>Aphelinidae</taxon>
        <taxon>Aphelininae</taxon>
        <taxon>Eretmocerus</taxon>
    </lineage>
</organism>
<accession>A0ACC2N2Z1</accession>
<dbReference type="EMBL" id="CM056744">
    <property type="protein sequence ID" value="KAJ8665544.1"/>
    <property type="molecule type" value="Genomic_DNA"/>
</dbReference>
<sequence length="285" mass="31859">MRLITNLFHHFRDTTPGSDIEELLGELESAPKRGKPRHKAWGGYIRQAADGKVTATCRFCSRVYVKINAVTLQNHTAALQEVSNIQVGVNSKKKRCSAEIDGSNVLKIHYAHGLLVKLLLRYRIPFENIDSVHLKNFVRGFFEHASQNVPSSIALEDTWTVSLLADTVSKKKAKKALSNNKGFSLGCIIDNLLDDQTRVSDYLGEKNNFHIEFKSCDLSDPVKSWKMASALPNHKQLSKVASSLVQIPAMQKSIQIATIIQVYNDGVPDSADKRVLLLEIFSEEK</sequence>
<proteinExistence type="predicted"/>
<name>A0ACC2N2Z1_9HYME</name>
<comment type="caution">
    <text evidence="1">The sequence shown here is derived from an EMBL/GenBank/DDBJ whole genome shotgun (WGS) entry which is preliminary data.</text>
</comment>
<keyword evidence="2" id="KW-1185">Reference proteome</keyword>
<evidence type="ECO:0000313" key="1">
    <source>
        <dbReference type="EMBL" id="KAJ8665544.1"/>
    </source>
</evidence>
<gene>
    <name evidence="1" type="ORF">QAD02_007206</name>
</gene>
<reference evidence="1" key="1">
    <citation type="submission" date="2023-04" db="EMBL/GenBank/DDBJ databases">
        <title>A chromosome-level genome assembly of the parasitoid wasp Eretmocerus hayati.</title>
        <authorList>
            <person name="Zhong Y."/>
            <person name="Liu S."/>
            <person name="Liu Y."/>
        </authorList>
    </citation>
    <scope>NUCLEOTIDE SEQUENCE</scope>
    <source>
        <strain evidence="1">ZJU_SS_LIU_2023</strain>
    </source>
</reference>
<protein>
    <submittedName>
        <fullName evidence="1">Uncharacterized protein</fullName>
    </submittedName>
</protein>
<evidence type="ECO:0000313" key="2">
    <source>
        <dbReference type="Proteomes" id="UP001239111"/>
    </source>
</evidence>